<feature type="binding site" evidence="2">
    <location>
        <position position="373"/>
    </location>
    <ligand>
        <name>Mn(2+)</name>
        <dbReference type="ChEBI" id="CHEBI:29035"/>
        <label>2</label>
    </ligand>
</feature>
<evidence type="ECO:0000259" key="3">
    <source>
        <dbReference type="Pfam" id="PF07687"/>
    </source>
</evidence>
<dbReference type="RefSeq" id="WP_245779169.1">
    <property type="nucleotide sequence ID" value="NZ_FOQH01000006.1"/>
</dbReference>
<dbReference type="InterPro" id="IPR011650">
    <property type="entry name" value="Peptidase_M20_dimer"/>
</dbReference>
<dbReference type="SUPFAM" id="SSF55031">
    <property type="entry name" value="Bacterial exopeptidase dimerisation domain"/>
    <property type="match status" value="1"/>
</dbReference>
<dbReference type="Gene3D" id="3.40.630.10">
    <property type="entry name" value="Zn peptidases"/>
    <property type="match status" value="1"/>
</dbReference>
<dbReference type="GO" id="GO:0046872">
    <property type="term" value="F:metal ion binding"/>
    <property type="evidence" value="ECO:0007669"/>
    <property type="project" value="UniProtKB-KW"/>
</dbReference>
<dbReference type="Proteomes" id="UP000199377">
    <property type="component" value="Unassembled WGS sequence"/>
</dbReference>
<feature type="binding site" evidence="2">
    <location>
        <position position="115"/>
    </location>
    <ligand>
        <name>Mn(2+)</name>
        <dbReference type="ChEBI" id="CHEBI:29035"/>
        <label>2</label>
    </ligand>
</feature>
<dbReference type="NCBIfam" id="TIGR01891">
    <property type="entry name" value="amidohydrolases"/>
    <property type="match status" value="1"/>
</dbReference>
<dbReference type="Pfam" id="PF01546">
    <property type="entry name" value="Peptidase_M20"/>
    <property type="match status" value="1"/>
</dbReference>
<evidence type="ECO:0000313" key="5">
    <source>
        <dbReference type="Proteomes" id="UP000199377"/>
    </source>
</evidence>
<name>A0A1I3HT13_9RHOB</name>
<sequence>MNDMSSSPSPLGRHQDRIAAVHAEATAWRRDIHAHPEIGFEEHRTSALIQEKLKAFGVDEILTGLGRTGVVGIVHGKAKGKMIGLRTDIDALPMQERTGLPHASTHPGKMHACGHDGHTAMLLATAKILAETRDFAGSVALIFQPAEEGGGGGREMVEDGMFDKAPCETVWGLHNMPDQPLGTFTALPGPTMAGIDYFDIAFEGQGTHAGVPHAGVDTVLTAAHFVTTVQSIPARNLSPFEAVTVGISMIKGSDAYVVMGDRAVVGGSVRFFSDAARDKTEARLRKLAGSVAEAFDCEAVIDYRRNYPPCINPEAEAEIAAQVAESVVGEAAVSRTAEPCMAGEDFAFMLNARPGHYIWMGTGSDDHVSGRLHYPDYDFNDASIPLGVAYWLALVDRLLPAD</sequence>
<dbReference type="GO" id="GO:0016787">
    <property type="term" value="F:hydrolase activity"/>
    <property type="evidence" value="ECO:0007669"/>
    <property type="project" value="UniProtKB-KW"/>
</dbReference>
<feature type="binding site" evidence="2">
    <location>
        <position position="174"/>
    </location>
    <ligand>
        <name>Mn(2+)</name>
        <dbReference type="ChEBI" id="CHEBI:29035"/>
        <label>2</label>
    </ligand>
</feature>
<proteinExistence type="predicted"/>
<evidence type="ECO:0000313" key="4">
    <source>
        <dbReference type="EMBL" id="SFI38707.1"/>
    </source>
</evidence>
<feature type="binding site" evidence="2">
    <location>
        <position position="113"/>
    </location>
    <ligand>
        <name>Mn(2+)</name>
        <dbReference type="ChEBI" id="CHEBI:29035"/>
        <label>2</label>
    </ligand>
</feature>
<organism evidence="4 5">
    <name type="scientific">Albimonas pacifica</name>
    <dbReference type="NCBI Taxonomy" id="1114924"/>
    <lineage>
        <taxon>Bacteria</taxon>
        <taxon>Pseudomonadati</taxon>
        <taxon>Pseudomonadota</taxon>
        <taxon>Alphaproteobacteria</taxon>
        <taxon>Rhodobacterales</taxon>
        <taxon>Paracoccaceae</taxon>
        <taxon>Albimonas</taxon>
    </lineage>
</organism>
<keyword evidence="2" id="KW-0479">Metal-binding</keyword>
<evidence type="ECO:0000256" key="1">
    <source>
        <dbReference type="ARBA" id="ARBA00022801"/>
    </source>
</evidence>
<protein>
    <submittedName>
        <fullName evidence="4">Hippurate hydrolase</fullName>
    </submittedName>
</protein>
<dbReference type="EMBL" id="FOQH01000006">
    <property type="protein sequence ID" value="SFI38707.1"/>
    <property type="molecule type" value="Genomic_DNA"/>
</dbReference>
<feature type="domain" description="Peptidase M20 dimerisation" evidence="3">
    <location>
        <begin position="194"/>
        <end position="292"/>
    </location>
</feature>
<dbReference type="PIRSF" id="PIRSF005962">
    <property type="entry name" value="Pept_M20D_amidohydro"/>
    <property type="match status" value="1"/>
</dbReference>
<dbReference type="STRING" id="1114924.SAMN05216258_106152"/>
<gene>
    <name evidence="4" type="ORF">SAMN05216258_106152</name>
</gene>
<dbReference type="AlphaFoldDB" id="A0A1I3HT13"/>
<keyword evidence="2" id="KW-0464">Manganese</keyword>
<dbReference type="Pfam" id="PF07687">
    <property type="entry name" value="M20_dimer"/>
    <property type="match status" value="1"/>
</dbReference>
<accession>A0A1I3HT13</accession>
<comment type="cofactor">
    <cofactor evidence="2">
        <name>Mn(2+)</name>
        <dbReference type="ChEBI" id="CHEBI:29035"/>
    </cofactor>
    <text evidence="2">The Mn(2+) ion enhances activity.</text>
</comment>
<dbReference type="InterPro" id="IPR002933">
    <property type="entry name" value="Peptidase_M20"/>
</dbReference>
<feature type="binding site" evidence="2">
    <location>
        <position position="148"/>
    </location>
    <ligand>
        <name>Mn(2+)</name>
        <dbReference type="ChEBI" id="CHEBI:29035"/>
        <label>2</label>
    </ligand>
</feature>
<dbReference type="PANTHER" id="PTHR11014">
    <property type="entry name" value="PEPTIDASE M20 FAMILY MEMBER"/>
    <property type="match status" value="1"/>
</dbReference>
<evidence type="ECO:0000256" key="2">
    <source>
        <dbReference type="PIRSR" id="PIRSR005962-1"/>
    </source>
</evidence>
<keyword evidence="5" id="KW-1185">Reference proteome</keyword>
<dbReference type="InterPro" id="IPR017439">
    <property type="entry name" value="Amidohydrolase"/>
</dbReference>
<dbReference type="Gene3D" id="3.30.70.360">
    <property type="match status" value="1"/>
</dbReference>
<reference evidence="4 5" key="1">
    <citation type="submission" date="2016-10" db="EMBL/GenBank/DDBJ databases">
        <authorList>
            <person name="de Groot N.N."/>
        </authorList>
    </citation>
    <scope>NUCLEOTIDE SEQUENCE [LARGE SCALE GENOMIC DNA]</scope>
    <source>
        <strain evidence="4 5">CGMCC 1.11030</strain>
    </source>
</reference>
<keyword evidence="1 4" id="KW-0378">Hydrolase</keyword>
<dbReference type="SUPFAM" id="SSF53187">
    <property type="entry name" value="Zn-dependent exopeptidases"/>
    <property type="match status" value="1"/>
</dbReference>
<dbReference type="InterPro" id="IPR036264">
    <property type="entry name" value="Bact_exopeptidase_dim_dom"/>
</dbReference>
<dbReference type="PANTHER" id="PTHR11014:SF63">
    <property type="entry name" value="METALLOPEPTIDASE, PUTATIVE (AFU_ORTHOLOGUE AFUA_6G09600)-RELATED"/>
    <property type="match status" value="1"/>
</dbReference>